<comment type="caution">
    <text evidence="1">The sequence shown here is derived from an EMBL/GenBank/DDBJ whole genome shotgun (WGS) entry which is preliminary data.</text>
</comment>
<evidence type="ECO:0008006" key="3">
    <source>
        <dbReference type="Google" id="ProtNLM"/>
    </source>
</evidence>
<proteinExistence type="predicted"/>
<reference evidence="1 2" key="1">
    <citation type="submission" date="2017-11" db="EMBL/GenBank/DDBJ databases">
        <title>Draft genome sequence of magnetotactic bacterium Magnetospirillum kuznetsovii LBB-42.</title>
        <authorList>
            <person name="Grouzdev D.S."/>
            <person name="Rysina M.S."/>
            <person name="Baslerov R.V."/>
            <person name="Koziaeva V."/>
        </authorList>
    </citation>
    <scope>NUCLEOTIDE SEQUENCE [LARGE SCALE GENOMIC DNA]</scope>
    <source>
        <strain evidence="1 2">LBB-42</strain>
    </source>
</reference>
<accession>A0A364NYX2</accession>
<evidence type="ECO:0000313" key="2">
    <source>
        <dbReference type="Proteomes" id="UP000251075"/>
    </source>
</evidence>
<name>A0A364NYX2_9PROT</name>
<sequence length="139" mass="15446">MSCRHTLSLAETGALALEDAARDLDRAADAPTFLGALERNRRVWRSIGHLAAMRSWQVPNRRMVAYAMKTTCQASGRGGRDDQILALIDINRQVSAALAEGSDIEAIRSRAHAIWEDRGRPFGNDMDHWLLEEMEVSGT</sequence>
<dbReference type="OrthoDB" id="9811127at2"/>
<dbReference type="Proteomes" id="UP000251075">
    <property type="component" value="Unassembled WGS sequence"/>
</dbReference>
<dbReference type="InterPro" id="IPR021327">
    <property type="entry name" value="DUF2934"/>
</dbReference>
<dbReference type="Pfam" id="PF11154">
    <property type="entry name" value="DUF2934"/>
    <property type="match status" value="1"/>
</dbReference>
<organism evidence="1 2">
    <name type="scientific">Paramagnetospirillum kuznetsovii</name>
    <dbReference type="NCBI Taxonomy" id="2053833"/>
    <lineage>
        <taxon>Bacteria</taxon>
        <taxon>Pseudomonadati</taxon>
        <taxon>Pseudomonadota</taxon>
        <taxon>Alphaproteobacteria</taxon>
        <taxon>Rhodospirillales</taxon>
        <taxon>Magnetospirillaceae</taxon>
        <taxon>Paramagnetospirillum</taxon>
    </lineage>
</organism>
<keyword evidence="2" id="KW-1185">Reference proteome</keyword>
<evidence type="ECO:0000313" key="1">
    <source>
        <dbReference type="EMBL" id="RAU22266.1"/>
    </source>
</evidence>
<dbReference type="EMBL" id="PGTO01000005">
    <property type="protein sequence ID" value="RAU22266.1"/>
    <property type="molecule type" value="Genomic_DNA"/>
</dbReference>
<gene>
    <name evidence="1" type="ORF">CU669_09075</name>
</gene>
<dbReference type="AlphaFoldDB" id="A0A364NYX2"/>
<protein>
    <recommendedName>
        <fullName evidence="3">DUF2934 domain-containing protein</fullName>
    </recommendedName>
</protein>